<name>A0A060QKU6_9PROT</name>
<evidence type="ECO:0000256" key="1">
    <source>
        <dbReference type="SAM" id="SignalP"/>
    </source>
</evidence>
<evidence type="ECO:0000313" key="2">
    <source>
        <dbReference type="EMBL" id="CDG39767.1"/>
    </source>
</evidence>
<sequence length="418" mass="45034">MRFPRCSRALLVASSLLAASSFVPVIGSSLVTIAHAEDQLSAKVGKPLQEAQTALGAKNYAKAMSAVNAADAIPGKTEYEKYTIAQMRAAVAASSGDVAAASKAYDVLIASPRTPAAAKQQMLMANATMAYNAKDYAHAVPAIERYLKIAGPNAQMQTLLVQSYYLQQDYKNAARVQQDQINDEIKAKRIPPENQLQFLATCYHQMKDAANETHAYVLLAKYYSKPDYWAMLIHNLAADPQMPDALQFNLERLRMTTGVLKDPSDYMDMVERAVQAGLPQLGLNLINQAYASGALGKDQGAAREARLKAMVVKRAADTKATLAADAEAARKMPNAAPSLTAGYNLVLNGQVDEGLALMREGLAKKPIAPEGAKLQYAMAQMDGGRKAEAVKSFADVHGDHGSQDLAQLWTLLLTKSSK</sequence>
<reference evidence="2 3" key="1">
    <citation type="journal article" date="2014" name="Genome Biol. Evol.">
        <title>Acetic acid bacteria genomes reveal functional traits for adaptation to life in insect guts.</title>
        <authorList>
            <person name="Chouaia B."/>
            <person name="Gaiarsa S."/>
            <person name="Crotti E."/>
            <person name="Comandatore F."/>
            <person name="Degli Esposti M."/>
            <person name="Ricci I."/>
            <person name="Alma A."/>
            <person name="Favia G."/>
            <person name="Bandi C."/>
            <person name="Daffonchio D."/>
        </authorList>
    </citation>
    <scope>NUCLEOTIDE SEQUENCE [LARGE SCALE GENOMIC DNA]</scope>
    <source>
        <strain evidence="2 3">SF2.1</strain>
    </source>
</reference>
<dbReference type="RefSeq" id="WP_023979756.1">
    <property type="nucleotide sequence ID" value="NZ_CBLX010000012.1"/>
</dbReference>
<accession>A0A060QKU6</accession>
<dbReference type="eggNOG" id="COG0457">
    <property type="taxonomic scope" value="Bacteria"/>
</dbReference>
<feature type="signal peptide" evidence="1">
    <location>
        <begin position="1"/>
        <end position="18"/>
    </location>
</feature>
<evidence type="ECO:0000313" key="3">
    <source>
        <dbReference type="Proteomes" id="UP000027583"/>
    </source>
</evidence>
<organism evidence="2 3">
    <name type="scientific">Asaia bogorensis</name>
    <dbReference type="NCBI Taxonomy" id="91915"/>
    <lineage>
        <taxon>Bacteria</taxon>
        <taxon>Pseudomonadati</taxon>
        <taxon>Pseudomonadota</taxon>
        <taxon>Alphaproteobacteria</taxon>
        <taxon>Acetobacterales</taxon>
        <taxon>Acetobacteraceae</taxon>
        <taxon>Asaia</taxon>
    </lineage>
</organism>
<dbReference type="AlphaFoldDB" id="A0A060QKU6"/>
<dbReference type="EMBL" id="CBLX010000012">
    <property type="protein sequence ID" value="CDG39767.1"/>
    <property type="molecule type" value="Genomic_DNA"/>
</dbReference>
<protein>
    <recommendedName>
        <fullName evidence="4">Tetratricopeptide repeat protein</fullName>
    </recommendedName>
</protein>
<evidence type="ECO:0008006" key="4">
    <source>
        <dbReference type="Google" id="ProtNLM"/>
    </source>
</evidence>
<comment type="caution">
    <text evidence="2">The sequence shown here is derived from an EMBL/GenBank/DDBJ whole genome shotgun (WGS) entry which is preliminary data.</text>
</comment>
<reference evidence="2 3" key="2">
    <citation type="journal article" date="2014" name="PLoS ONE">
        <title>Evolution of mitochondria reconstructed from the energy metabolism of living bacteria.</title>
        <authorList>
            <person name="Degli Esposti M."/>
            <person name="Chouaia B."/>
            <person name="Comandatore F."/>
            <person name="Crotti E."/>
            <person name="Sassera D."/>
            <person name="Lievens P.M."/>
            <person name="Daffonchio D."/>
            <person name="Bandi C."/>
        </authorList>
    </citation>
    <scope>NUCLEOTIDE SEQUENCE [LARGE SCALE GENOMIC DNA]</scope>
    <source>
        <strain evidence="2 3">SF2.1</strain>
    </source>
</reference>
<feature type="chain" id="PRO_5001585990" description="Tetratricopeptide repeat protein" evidence="1">
    <location>
        <begin position="19"/>
        <end position="418"/>
    </location>
</feature>
<keyword evidence="1" id="KW-0732">Signal</keyword>
<dbReference type="Proteomes" id="UP000027583">
    <property type="component" value="Unassembled WGS sequence"/>
</dbReference>
<proteinExistence type="predicted"/>
<gene>
    <name evidence="2" type="ORF">ASAP_1722</name>
</gene>